<dbReference type="STRING" id="1163617.SCD_n00983"/>
<proteinExistence type="predicted"/>
<dbReference type="GO" id="GO:0052621">
    <property type="term" value="F:diguanylate cyclase activity"/>
    <property type="evidence" value="ECO:0007669"/>
    <property type="project" value="UniProtKB-EC"/>
</dbReference>
<evidence type="ECO:0000313" key="5">
    <source>
        <dbReference type="Proteomes" id="UP000015559"/>
    </source>
</evidence>
<dbReference type="CDD" id="cd01949">
    <property type="entry name" value="GGDEF"/>
    <property type="match status" value="1"/>
</dbReference>
<dbReference type="NCBIfam" id="TIGR00254">
    <property type="entry name" value="GGDEF"/>
    <property type="match status" value="1"/>
</dbReference>
<dbReference type="EC" id="2.7.7.65" evidence="1"/>
<evidence type="ECO:0000313" key="4">
    <source>
        <dbReference type="EMBL" id="BAN34822.1"/>
    </source>
</evidence>
<dbReference type="InterPro" id="IPR025991">
    <property type="entry name" value="Chemoreceptor_zinc-bind_dom"/>
</dbReference>
<dbReference type="Proteomes" id="UP000015559">
    <property type="component" value="Chromosome"/>
</dbReference>
<dbReference type="InterPro" id="IPR029787">
    <property type="entry name" value="Nucleotide_cyclase"/>
</dbReference>
<gene>
    <name evidence="4" type="ORF">SCD_n00983</name>
</gene>
<dbReference type="Pfam" id="PF00990">
    <property type="entry name" value="GGDEF"/>
    <property type="match status" value="1"/>
</dbReference>
<dbReference type="NCBIfam" id="NF007380">
    <property type="entry name" value="PRK09894.1"/>
    <property type="match status" value="1"/>
</dbReference>
<name>S6B2D3_SULDS</name>
<dbReference type="InterPro" id="IPR000160">
    <property type="entry name" value="GGDEF_dom"/>
</dbReference>
<dbReference type="PANTHER" id="PTHR45138">
    <property type="entry name" value="REGULATORY COMPONENTS OF SENSORY TRANSDUCTION SYSTEM"/>
    <property type="match status" value="1"/>
</dbReference>
<dbReference type="KEGG" id="sdr:SCD_n00983"/>
<feature type="domain" description="GGDEF" evidence="3">
    <location>
        <begin position="168"/>
        <end position="302"/>
    </location>
</feature>
<dbReference type="RefSeq" id="WP_009206231.1">
    <property type="nucleotide sequence ID" value="NC_022357.1"/>
</dbReference>
<dbReference type="OrthoDB" id="9813903at2"/>
<dbReference type="AlphaFoldDB" id="S6B2D3"/>
<dbReference type="PROSITE" id="PS50887">
    <property type="entry name" value="GGDEF"/>
    <property type="match status" value="1"/>
</dbReference>
<dbReference type="Gene3D" id="3.30.70.270">
    <property type="match status" value="1"/>
</dbReference>
<evidence type="ECO:0000259" key="3">
    <source>
        <dbReference type="PROSITE" id="PS50887"/>
    </source>
</evidence>
<sequence length="304" mass="34561">MKITTDQQSSTPQDAMQILRDLDTGIMNHMTWMKTLHRALICDEIPEPLDLSEEAHCHCKFGHWYYQGNNFPALRENSVFLKIGALHKMMHDDARTLLQAKSAGHEIGLAEYDKFMDGAISFKWEVRCLQFEIVNSICTTDYLTGAWNRQSMMSKLTAEMERMTRSGQPCCICMMDIDHFKEVNDNHGHSVGDQVLQTSVQFIADRLRKYDSIFRYGGEEFLICLPETQLDEAELILNRIRTELSEHAILLQGGNSTVSIAASFGVAIMTTEMSIQDAINMADHALLCAKATGRNRVCVWRIDD</sequence>
<organism evidence="4 5">
    <name type="scientific">Sulfuricella denitrificans (strain DSM 22764 / NBRC 105220 / skB26)</name>
    <dbReference type="NCBI Taxonomy" id="1163617"/>
    <lineage>
        <taxon>Bacteria</taxon>
        <taxon>Pseudomonadati</taxon>
        <taxon>Pseudomonadota</taxon>
        <taxon>Betaproteobacteria</taxon>
        <taxon>Nitrosomonadales</taxon>
        <taxon>Sulfuricellaceae</taxon>
        <taxon>Sulfuricella</taxon>
    </lineage>
</organism>
<dbReference type="HOGENOM" id="CLU_000445_11_5_4"/>
<dbReference type="SUPFAM" id="SSF55073">
    <property type="entry name" value="Nucleotide cyclase"/>
    <property type="match status" value="1"/>
</dbReference>
<dbReference type="FunFam" id="3.30.70.270:FF:000001">
    <property type="entry name" value="Diguanylate cyclase domain protein"/>
    <property type="match status" value="1"/>
</dbReference>
<evidence type="ECO:0000256" key="1">
    <source>
        <dbReference type="ARBA" id="ARBA00012528"/>
    </source>
</evidence>
<accession>S6B2D3</accession>
<dbReference type="PANTHER" id="PTHR45138:SF9">
    <property type="entry name" value="DIGUANYLATE CYCLASE DGCM-RELATED"/>
    <property type="match status" value="1"/>
</dbReference>
<dbReference type="Gene3D" id="1.20.120.30">
    <property type="entry name" value="Aspartate receptor, ligand-binding domain"/>
    <property type="match status" value="1"/>
</dbReference>
<comment type="catalytic activity">
    <reaction evidence="2">
        <text>2 GTP = 3',3'-c-di-GMP + 2 diphosphate</text>
        <dbReference type="Rhea" id="RHEA:24898"/>
        <dbReference type="ChEBI" id="CHEBI:33019"/>
        <dbReference type="ChEBI" id="CHEBI:37565"/>
        <dbReference type="ChEBI" id="CHEBI:58805"/>
        <dbReference type="EC" id="2.7.7.65"/>
    </reaction>
</comment>
<dbReference type="EMBL" id="AP013066">
    <property type="protein sequence ID" value="BAN34822.1"/>
    <property type="molecule type" value="Genomic_DNA"/>
</dbReference>
<reference evidence="4 5" key="1">
    <citation type="journal article" date="2012" name="Appl. Environ. Microbiol.">
        <title>Draft genome sequence of a psychrotolerant sulfur-oxidizing bacterium, Sulfuricella denitrificans skB26, and proteomic insights into cold adaptation.</title>
        <authorList>
            <person name="Watanabe T."/>
            <person name="Kojima H."/>
            <person name="Fukui M."/>
        </authorList>
    </citation>
    <scope>NUCLEOTIDE SEQUENCE [LARGE SCALE GENOMIC DNA]</scope>
    <source>
        <strain evidence="5">skB26</strain>
    </source>
</reference>
<keyword evidence="5" id="KW-1185">Reference proteome</keyword>
<dbReference type="SMART" id="SM00267">
    <property type="entry name" value="GGDEF"/>
    <property type="match status" value="1"/>
</dbReference>
<dbReference type="Pfam" id="PF13682">
    <property type="entry name" value="CZB"/>
    <property type="match status" value="1"/>
</dbReference>
<dbReference type="InterPro" id="IPR043128">
    <property type="entry name" value="Rev_trsase/Diguanyl_cyclase"/>
</dbReference>
<protein>
    <recommendedName>
        <fullName evidence="1">diguanylate cyclase</fullName>
        <ecNumber evidence="1">2.7.7.65</ecNumber>
    </recommendedName>
</protein>
<evidence type="ECO:0000256" key="2">
    <source>
        <dbReference type="ARBA" id="ARBA00034247"/>
    </source>
</evidence>
<dbReference type="eggNOG" id="COG3706">
    <property type="taxonomic scope" value="Bacteria"/>
</dbReference>
<dbReference type="InterPro" id="IPR050469">
    <property type="entry name" value="Diguanylate_Cyclase"/>
</dbReference>